<evidence type="ECO:0000313" key="2">
    <source>
        <dbReference type="Proteomes" id="UP000265520"/>
    </source>
</evidence>
<dbReference type="Proteomes" id="UP000265520">
    <property type="component" value="Unassembled WGS sequence"/>
</dbReference>
<dbReference type="EMBL" id="LXQA010039538">
    <property type="protein sequence ID" value="MCH99158.1"/>
    <property type="molecule type" value="Genomic_DNA"/>
</dbReference>
<sequence>MVRRKVRPARCIESVPDKCGQTAGPVEHSNS</sequence>
<evidence type="ECO:0000313" key="1">
    <source>
        <dbReference type="EMBL" id="MCH99158.1"/>
    </source>
</evidence>
<dbReference type="AlphaFoldDB" id="A0A392NJ65"/>
<name>A0A392NJ65_9FABA</name>
<proteinExistence type="predicted"/>
<organism evidence="1 2">
    <name type="scientific">Trifolium medium</name>
    <dbReference type="NCBI Taxonomy" id="97028"/>
    <lineage>
        <taxon>Eukaryota</taxon>
        <taxon>Viridiplantae</taxon>
        <taxon>Streptophyta</taxon>
        <taxon>Embryophyta</taxon>
        <taxon>Tracheophyta</taxon>
        <taxon>Spermatophyta</taxon>
        <taxon>Magnoliopsida</taxon>
        <taxon>eudicotyledons</taxon>
        <taxon>Gunneridae</taxon>
        <taxon>Pentapetalae</taxon>
        <taxon>rosids</taxon>
        <taxon>fabids</taxon>
        <taxon>Fabales</taxon>
        <taxon>Fabaceae</taxon>
        <taxon>Papilionoideae</taxon>
        <taxon>50 kb inversion clade</taxon>
        <taxon>NPAAA clade</taxon>
        <taxon>Hologalegina</taxon>
        <taxon>IRL clade</taxon>
        <taxon>Trifolieae</taxon>
        <taxon>Trifolium</taxon>
    </lineage>
</organism>
<feature type="non-terminal residue" evidence="1">
    <location>
        <position position="31"/>
    </location>
</feature>
<accession>A0A392NJ65</accession>
<reference evidence="1 2" key="1">
    <citation type="journal article" date="2018" name="Front. Plant Sci.">
        <title>Red Clover (Trifolium pratense) and Zigzag Clover (T. medium) - A Picture of Genomic Similarities and Differences.</title>
        <authorList>
            <person name="Dluhosova J."/>
            <person name="Istvanek J."/>
            <person name="Nedelnik J."/>
            <person name="Repkova J."/>
        </authorList>
    </citation>
    <scope>NUCLEOTIDE SEQUENCE [LARGE SCALE GENOMIC DNA]</scope>
    <source>
        <strain evidence="2">cv. 10/8</strain>
        <tissue evidence="1">Leaf</tissue>
    </source>
</reference>
<comment type="caution">
    <text evidence="1">The sequence shown here is derived from an EMBL/GenBank/DDBJ whole genome shotgun (WGS) entry which is preliminary data.</text>
</comment>
<gene>
    <name evidence="1" type="ORF">A2U01_0020169</name>
</gene>
<keyword evidence="2" id="KW-1185">Reference proteome</keyword>
<protein>
    <submittedName>
        <fullName evidence="1">Uncharacterized protein</fullName>
    </submittedName>
</protein>